<gene>
    <name evidence="2" type="ORF">LIPSTDRAFT_159635</name>
</gene>
<dbReference type="AlphaFoldDB" id="A0A1E3PZH2"/>
<proteinExistence type="predicted"/>
<feature type="transmembrane region" description="Helical" evidence="1">
    <location>
        <begin position="16"/>
        <end position="37"/>
    </location>
</feature>
<evidence type="ECO:0000313" key="2">
    <source>
        <dbReference type="EMBL" id="ODQ70845.1"/>
    </source>
</evidence>
<name>A0A1E3PZH2_LIPST</name>
<keyword evidence="1" id="KW-0472">Membrane</keyword>
<keyword evidence="1" id="KW-0812">Transmembrane</keyword>
<accession>A0A1E3PZH2</accession>
<keyword evidence="3" id="KW-1185">Reference proteome</keyword>
<dbReference type="Proteomes" id="UP000094385">
    <property type="component" value="Unassembled WGS sequence"/>
</dbReference>
<keyword evidence="1" id="KW-1133">Transmembrane helix</keyword>
<evidence type="ECO:0000256" key="1">
    <source>
        <dbReference type="SAM" id="Phobius"/>
    </source>
</evidence>
<organism evidence="2 3">
    <name type="scientific">Lipomyces starkeyi NRRL Y-11557</name>
    <dbReference type="NCBI Taxonomy" id="675824"/>
    <lineage>
        <taxon>Eukaryota</taxon>
        <taxon>Fungi</taxon>
        <taxon>Dikarya</taxon>
        <taxon>Ascomycota</taxon>
        <taxon>Saccharomycotina</taxon>
        <taxon>Lipomycetes</taxon>
        <taxon>Lipomycetales</taxon>
        <taxon>Lipomycetaceae</taxon>
        <taxon>Lipomyces</taxon>
    </lineage>
</organism>
<dbReference type="EMBL" id="KV454299">
    <property type="protein sequence ID" value="ODQ70845.1"/>
    <property type="molecule type" value="Genomic_DNA"/>
</dbReference>
<sequence length="214" mass="24032">MRIRMKKFHSLKIETVGSIVFSVLTCSVLLILIVLSIRDLSVGQESITTRFHLPSVLAPHAFLSSHANLTEHLLASQIATCLILAKPIEIHTLKVKSPRHRLLLLWCVIFALASVVQRMSALAHNRKLDRMEPYGASGYAEKNLRLTPGTQVLVTVPINAEEITLAIKVNRCASRVKFFLRSAARLHPGRKNSVVLRDMINETFSWNYSQCGRL</sequence>
<protein>
    <submittedName>
        <fullName evidence="2">Uncharacterized protein</fullName>
    </submittedName>
</protein>
<reference evidence="2 3" key="1">
    <citation type="journal article" date="2016" name="Proc. Natl. Acad. Sci. U.S.A.">
        <title>Comparative genomics of biotechnologically important yeasts.</title>
        <authorList>
            <person name="Riley R."/>
            <person name="Haridas S."/>
            <person name="Wolfe K.H."/>
            <person name="Lopes M.R."/>
            <person name="Hittinger C.T."/>
            <person name="Goeker M."/>
            <person name="Salamov A.A."/>
            <person name="Wisecaver J.H."/>
            <person name="Long T.M."/>
            <person name="Calvey C.H."/>
            <person name="Aerts A.L."/>
            <person name="Barry K.W."/>
            <person name="Choi C."/>
            <person name="Clum A."/>
            <person name="Coughlan A.Y."/>
            <person name="Deshpande S."/>
            <person name="Douglass A.P."/>
            <person name="Hanson S.J."/>
            <person name="Klenk H.-P."/>
            <person name="LaButti K.M."/>
            <person name="Lapidus A."/>
            <person name="Lindquist E.A."/>
            <person name="Lipzen A.M."/>
            <person name="Meier-Kolthoff J.P."/>
            <person name="Ohm R.A."/>
            <person name="Otillar R.P."/>
            <person name="Pangilinan J.L."/>
            <person name="Peng Y."/>
            <person name="Rokas A."/>
            <person name="Rosa C.A."/>
            <person name="Scheuner C."/>
            <person name="Sibirny A.A."/>
            <person name="Slot J.C."/>
            <person name="Stielow J.B."/>
            <person name="Sun H."/>
            <person name="Kurtzman C.P."/>
            <person name="Blackwell M."/>
            <person name="Grigoriev I.V."/>
            <person name="Jeffries T.W."/>
        </authorList>
    </citation>
    <scope>NUCLEOTIDE SEQUENCE [LARGE SCALE GENOMIC DNA]</scope>
    <source>
        <strain evidence="2 3">NRRL Y-11557</strain>
    </source>
</reference>
<evidence type="ECO:0000313" key="3">
    <source>
        <dbReference type="Proteomes" id="UP000094385"/>
    </source>
</evidence>
<feature type="transmembrane region" description="Helical" evidence="1">
    <location>
        <begin position="103"/>
        <end position="121"/>
    </location>
</feature>